<protein>
    <submittedName>
        <fullName evidence="1">Uncharacterized protein</fullName>
    </submittedName>
</protein>
<proteinExistence type="predicted"/>
<sequence length="120" mass="13493">METKTQVVKLVTRCPESHCLESRRVGGDVRARWELNRLAPVIEKMDGRIEDFAIIVVDKGLVLAEVSDGLCRWDYVSLFTISPFIEDSDWALQEFLDVWQAKAGFAKVSETAGVYIEATG</sequence>
<reference evidence="1" key="1">
    <citation type="journal article" date="2015" name="Nature">
        <title>Complex archaea that bridge the gap between prokaryotes and eukaryotes.</title>
        <authorList>
            <person name="Spang A."/>
            <person name="Saw J.H."/>
            <person name="Jorgensen S.L."/>
            <person name="Zaremba-Niedzwiedzka K."/>
            <person name="Martijn J."/>
            <person name="Lind A.E."/>
            <person name="van Eijk R."/>
            <person name="Schleper C."/>
            <person name="Guy L."/>
            <person name="Ettema T.J."/>
        </authorList>
    </citation>
    <scope>NUCLEOTIDE SEQUENCE</scope>
</reference>
<organism evidence="1">
    <name type="scientific">marine sediment metagenome</name>
    <dbReference type="NCBI Taxonomy" id="412755"/>
    <lineage>
        <taxon>unclassified sequences</taxon>
        <taxon>metagenomes</taxon>
        <taxon>ecological metagenomes</taxon>
    </lineage>
</organism>
<comment type="caution">
    <text evidence="1">The sequence shown here is derived from an EMBL/GenBank/DDBJ whole genome shotgun (WGS) entry which is preliminary data.</text>
</comment>
<name>A0A0F9A1S9_9ZZZZ</name>
<evidence type="ECO:0000313" key="1">
    <source>
        <dbReference type="EMBL" id="KKL03509.1"/>
    </source>
</evidence>
<dbReference type="AlphaFoldDB" id="A0A0F9A1S9"/>
<dbReference type="EMBL" id="LAZR01044899">
    <property type="protein sequence ID" value="KKL03509.1"/>
    <property type="molecule type" value="Genomic_DNA"/>
</dbReference>
<accession>A0A0F9A1S9</accession>
<gene>
    <name evidence="1" type="ORF">LCGC14_2625450</name>
</gene>